<reference evidence="2 3" key="1">
    <citation type="journal article" date="2019" name="Commun. Biol.">
        <title>The bagworm genome reveals a unique fibroin gene that provides high tensile strength.</title>
        <authorList>
            <person name="Kono N."/>
            <person name="Nakamura H."/>
            <person name="Ohtoshi R."/>
            <person name="Tomita M."/>
            <person name="Numata K."/>
            <person name="Arakawa K."/>
        </authorList>
    </citation>
    <scope>NUCLEOTIDE SEQUENCE [LARGE SCALE GENOMIC DNA]</scope>
</reference>
<evidence type="ECO:0000313" key="2">
    <source>
        <dbReference type="EMBL" id="GBP58668.1"/>
    </source>
</evidence>
<name>A0A4C1X4L2_EUMVA</name>
<keyword evidence="3" id="KW-1185">Reference proteome</keyword>
<dbReference type="EMBL" id="BGZK01000742">
    <property type="protein sequence ID" value="GBP58668.1"/>
    <property type="molecule type" value="Genomic_DNA"/>
</dbReference>
<gene>
    <name evidence="2" type="ORF">EVAR_97071_1</name>
</gene>
<evidence type="ECO:0000313" key="3">
    <source>
        <dbReference type="Proteomes" id="UP000299102"/>
    </source>
</evidence>
<protein>
    <submittedName>
        <fullName evidence="2">Uncharacterized protein</fullName>
    </submittedName>
</protein>
<feature type="region of interest" description="Disordered" evidence="1">
    <location>
        <begin position="119"/>
        <end position="138"/>
    </location>
</feature>
<proteinExistence type="predicted"/>
<dbReference type="AlphaFoldDB" id="A0A4C1X4L2"/>
<feature type="region of interest" description="Disordered" evidence="1">
    <location>
        <begin position="32"/>
        <end position="54"/>
    </location>
</feature>
<comment type="caution">
    <text evidence="2">The sequence shown here is derived from an EMBL/GenBank/DDBJ whole genome shotgun (WGS) entry which is preliminary data.</text>
</comment>
<dbReference type="Proteomes" id="UP000299102">
    <property type="component" value="Unassembled WGS sequence"/>
</dbReference>
<evidence type="ECO:0000256" key="1">
    <source>
        <dbReference type="SAM" id="MobiDB-lite"/>
    </source>
</evidence>
<sequence length="153" mass="16798">MNIFRATLTTGRRSPAFLSFCETLLSSNNCIDNAGQRNETPNPPPALDPPTPHGGWRGSGDIFSVFVFRPSLIKQDLTALLSLNYPKKTKTEDDIAILNLNTTSNRFDLVKDEHFMSAAGRRTRSARPLRPTSKTPPWTAPEVTIVAATSALT</sequence>
<accession>A0A4C1X4L2</accession>
<organism evidence="2 3">
    <name type="scientific">Eumeta variegata</name>
    <name type="common">Bagworm moth</name>
    <name type="synonym">Eumeta japonica</name>
    <dbReference type="NCBI Taxonomy" id="151549"/>
    <lineage>
        <taxon>Eukaryota</taxon>
        <taxon>Metazoa</taxon>
        <taxon>Ecdysozoa</taxon>
        <taxon>Arthropoda</taxon>
        <taxon>Hexapoda</taxon>
        <taxon>Insecta</taxon>
        <taxon>Pterygota</taxon>
        <taxon>Neoptera</taxon>
        <taxon>Endopterygota</taxon>
        <taxon>Lepidoptera</taxon>
        <taxon>Glossata</taxon>
        <taxon>Ditrysia</taxon>
        <taxon>Tineoidea</taxon>
        <taxon>Psychidae</taxon>
        <taxon>Oiketicinae</taxon>
        <taxon>Eumeta</taxon>
    </lineage>
</organism>
<feature type="compositionally biased region" description="Pro residues" evidence="1">
    <location>
        <begin position="41"/>
        <end position="52"/>
    </location>
</feature>